<accession>A0ABR9U6T6</accession>
<dbReference type="Pfam" id="PF01551">
    <property type="entry name" value="Peptidase_M23"/>
    <property type="match status" value="1"/>
</dbReference>
<feature type="compositionally biased region" description="Polar residues" evidence="1">
    <location>
        <begin position="189"/>
        <end position="224"/>
    </location>
</feature>
<feature type="compositionally biased region" description="Low complexity" evidence="1">
    <location>
        <begin position="17"/>
        <end position="26"/>
    </location>
</feature>
<keyword evidence="4" id="KW-1185">Reference proteome</keyword>
<evidence type="ECO:0000259" key="2">
    <source>
        <dbReference type="PROSITE" id="PS51782"/>
    </source>
</evidence>
<dbReference type="CDD" id="cd12797">
    <property type="entry name" value="M23_peptidase"/>
    <property type="match status" value="1"/>
</dbReference>
<dbReference type="Pfam" id="PF01476">
    <property type="entry name" value="LysM"/>
    <property type="match status" value="1"/>
</dbReference>
<feature type="compositionally biased region" description="Polar residues" evidence="1">
    <location>
        <begin position="27"/>
        <end position="40"/>
    </location>
</feature>
<dbReference type="Gene3D" id="3.10.350.10">
    <property type="entry name" value="LysM domain"/>
    <property type="match status" value="1"/>
</dbReference>
<reference evidence="3 4" key="1">
    <citation type="submission" date="2020-10" db="EMBL/GenBank/DDBJ databases">
        <authorList>
            <person name="Castelo-Branco R."/>
            <person name="Eusebio N."/>
            <person name="Adriana R."/>
            <person name="Vieira A."/>
            <person name="Brugerolle De Fraissinette N."/>
            <person name="Rezende De Castro R."/>
            <person name="Schneider M.P."/>
            <person name="Vasconcelos V."/>
            <person name="Leao P.N."/>
        </authorList>
    </citation>
    <scope>NUCLEOTIDE SEQUENCE [LARGE SCALE GENOMIC DNA]</scope>
    <source>
        <strain evidence="3 4">LEGE 06226</strain>
    </source>
</reference>
<feature type="domain" description="LysM" evidence="2">
    <location>
        <begin position="248"/>
        <end position="292"/>
    </location>
</feature>
<dbReference type="Proteomes" id="UP000640725">
    <property type="component" value="Unassembled WGS sequence"/>
</dbReference>
<feature type="region of interest" description="Disordered" evidence="1">
    <location>
        <begin position="1"/>
        <end position="40"/>
    </location>
</feature>
<dbReference type="SUPFAM" id="SSF54106">
    <property type="entry name" value="LysM domain"/>
    <property type="match status" value="1"/>
</dbReference>
<dbReference type="InterPro" id="IPR050570">
    <property type="entry name" value="Cell_wall_metabolism_enzyme"/>
</dbReference>
<evidence type="ECO:0000256" key="1">
    <source>
        <dbReference type="SAM" id="MobiDB-lite"/>
    </source>
</evidence>
<sequence>MKGTVPNHDQPVAMPNLDLDSGLDLDQSATGQTKQQVSHSGSYKVRTSVAFLGLAIASGILSNQANDYAVAAELSNPDPNPALQSSAAMTDASPNQVNMDSGEQASQSEWQPSLLRTVSGLNAGENVVNSSSQSPDVGLEKSDRTDVEAVSTPESQPSVSSESLPQSVTLNESHPPSIGQIRPSHEVETSATQNSLDPSVEVSETPSEATQELQPNHTAEGNSLDTLSQEMSGAFVIPTDASNPTVTEVYQVGSGDTLDRIATLHNVSVDALIKANQLTDPNVLSVHQSLKIPKQLASSFSSSPSSPVPNSGPDSQIRLEASPSSQQLSPTTDLSALGGRLPQAVLPAVIPSELNSKGSSVTDFPKEAVATLSSIPTHSTLNQLSLNQLASRAVNGVESPTPVAAEAVSIPVEAEKSSLSQQMAVQQVSVRKSEAVNKLYSDRLRSEVERLREEYKAQSGYQVMNVSLESGEESTVKTLTSVTTAPRHRQKRINPEFNPQAYSQEKATQVEQDLSAQQLAQVSGNANRTPSTQLQPESRRSVVATAPIGAKGYDPLNNPTLGQMVSPQLPPLPGPDAYLPNGSMRFNGYAWPAAGILSSPYGWRWGRMHRGIDIAGPIGTPIFAAAPGVVTYAGWNDGGYGNLVEIEHPDGSLTVYAHNDRVLVNEGQKVAQGEQISEMGTTGRSTGPHLHFEIHPKGEGAVNPIAFLPPDSSMVSQNY</sequence>
<evidence type="ECO:0000313" key="4">
    <source>
        <dbReference type="Proteomes" id="UP000640725"/>
    </source>
</evidence>
<gene>
    <name evidence="3" type="ORF">IQ236_01160</name>
</gene>
<feature type="compositionally biased region" description="Low complexity" evidence="1">
    <location>
        <begin position="298"/>
        <end position="315"/>
    </location>
</feature>
<dbReference type="CDD" id="cd00118">
    <property type="entry name" value="LysM"/>
    <property type="match status" value="1"/>
</dbReference>
<dbReference type="SUPFAM" id="SSF51261">
    <property type="entry name" value="Duplicated hybrid motif"/>
    <property type="match status" value="1"/>
</dbReference>
<dbReference type="SMART" id="SM00257">
    <property type="entry name" value="LysM"/>
    <property type="match status" value="1"/>
</dbReference>
<dbReference type="InterPro" id="IPR016047">
    <property type="entry name" value="M23ase_b-sheet_dom"/>
</dbReference>
<dbReference type="EMBL" id="JADEWU010000002">
    <property type="protein sequence ID" value="MBE9141829.1"/>
    <property type="molecule type" value="Genomic_DNA"/>
</dbReference>
<dbReference type="InterPro" id="IPR011055">
    <property type="entry name" value="Dup_hybrid_motif"/>
</dbReference>
<protein>
    <submittedName>
        <fullName evidence="3">Peptidoglycan DD-metalloendopeptidase family protein</fullName>
    </submittedName>
</protein>
<dbReference type="PANTHER" id="PTHR21666:SF270">
    <property type="entry name" value="MUREIN HYDROLASE ACTIVATOR ENVC"/>
    <property type="match status" value="1"/>
</dbReference>
<dbReference type="PROSITE" id="PS51782">
    <property type="entry name" value="LYSM"/>
    <property type="match status" value="1"/>
</dbReference>
<feature type="compositionally biased region" description="Polar residues" evidence="1">
    <location>
        <begin position="152"/>
        <end position="174"/>
    </location>
</feature>
<feature type="region of interest" description="Disordered" evidence="1">
    <location>
        <begin position="125"/>
        <end position="224"/>
    </location>
</feature>
<dbReference type="InterPro" id="IPR036779">
    <property type="entry name" value="LysM_dom_sf"/>
</dbReference>
<proteinExistence type="predicted"/>
<feature type="region of interest" description="Disordered" evidence="1">
    <location>
        <begin position="297"/>
        <end position="336"/>
    </location>
</feature>
<organism evidence="3 4">
    <name type="scientific">Planktothrix mougeotii LEGE 06226</name>
    <dbReference type="NCBI Taxonomy" id="1828728"/>
    <lineage>
        <taxon>Bacteria</taxon>
        <taxon>Bacillati</taxon>
        <taxon>Cyanobacteriota</taxon>
        <taxon>Cyanophyceae</taxon>
        <taxon>Oscillatoriophycideae</taxon>
        <taxon>Oscillatoriales</taxon>
        <taxon>Microcoleaceae</taxon>
        <taxon>Planktothrix</taxon>
    </lineage>
</organism>
<evidence type="ECO:0000313" key="3">
    <source>
        <dbReference type="EMBL" id="MBE9141829.1"/>
    </source>
</evidence>
<dbReference type="PANTHER" id="PTHR21666">
    <property type="entry name" value="PEPTIDASE-RELATED"/>
    <property type="match status" value="1"/>
</dbReference>
<dbReference type="InterPro" id="IPR018392">
    <property type="entry name" value="LysM"/>
</dbReference>
<dbReference type="RefSeq" id="WP_193867587.1">
    <property type="nucleotide sequence ID" value="NZ_JADEWU010000002.1"/>
</dbReference>
<comment type="caution">
    <text evidence="3">The sequence shown here is derived from an EMBL/GenBank/DDBJ whole genome shotgun (WGS) entry which is preliminary data.</text>
</comment>
<feature type="compositionally biased region" description="Polar residues" evidence="1">
    <location>
        <begin position="322"/>
        <end position="334"/>
    </location>
</feature>
<dbReference type="Gene3D" id="2.70.70.10">
    <property type="entry name" value="Glucose Permease (Domain IIA)"/>
    <property type="match status" value="1"/>
</dbReference>
<feature type="compositionally biased region" description="Basic and acidic residues" evidence="1">
    <location>
        <begin position="138"/>
        <end position="147"/>
    </location>
</feature>
<name>A0ABR9U6T6_9CYAN</name>